<accession>A0A2G5U3E8</accession>
<evidence type="ECO:0000313" key="1">
    <source>
        <dbReference type="EMBL" id="PIC33746.1"/>
    </source>
</evidence>
<dbReference type="Proteomes" id="UP000230233">
    <property type="component" value="Chromosome IV"/>
</dbReference>
<gene>
    <name evidence="1" type="primary">Cnig_chr_IV.g13618</name>
    <name evidence="1" type="ORF">B9Z55_013618</name>
</gene>
<protein>
    <submittedName>
        <fullName evidence="1">Uncharacterized protein</fullName>
    </submittedName>
</protein>
<proteinExistence type="predicted"/>
<reference evidence="2" key="1">
    <citation type="submission" date="2017-10" db="EMBL/GenBank/DDBJ databases">
        <title>Rapid genome shrinkage in a self-fertile nematode reveals novel sperm competition proteins.</title>
        <authorList>
            <person name="Yin D."/>
            <person name="Schwarz E.M."/>
            <person name="Thomas C.G."/>
            <person name="Felde R.L."/>
            <person name="Korf I.F."/>
            <person name="Cutter A.D."/>
            <person name="Schartner C.M."/>
            <person name="Ralston E.J."/>
            <person name="Meyer B.J."/>
            <person name="Haag E.S."/>
        </authorList>
    </citation>
    <scope>NUCLEOTIDE SEQUENCE [LARGE SCALE GENOMIC DNA]</scope>
    <source>
        <strain evidence="2">JU1422</strain>
    </source>
</reference>
<keyword evidence="2" id="KW-1185">Reference proteome</keyword>
<dbReference type="EMBL" id="PDUG01000004">
    <property type="protein sequence ID" value="PIC33746.1"/>
    <property type="molecule type" value="Genomic_DNA"/>
</dbReference>
<sequence>MRPEFDLARGIGFLKLKVNRKKATKKAAKMQKKKQQKKAKEKMLPQGNLEIWRIQSALLKHPPTSQPSSWMWKNRDNCSSGDRLVSVTRRIAPSGYGQVFGRR</sequence>
<dbReference type="AlphaFoldDB" id="A0A2G5U3E8"/>
<organism evidence="1 2">
    <name type="scientific">Caenorhabditis nigoni</name>
    <dbReference type="NCBI Taxonomy" id="1611254"/>
    <lineage>
        <taxon>Eukaryota</taxon>
        <taxon>Metazoa</taxon>
        <taxon>Ecdysozoa</taxon>
        <taxon>Nematoda</taxon>
        <taxon>Chromadorea</taxon>
        <taxon>Rhabditida</taxon>
        <taxon>Rhabditina</taxon>
        <taxon>Rhabditomorpha</taxon>
        <taxon>Rhabditoidea</taxon>
        <taxon>Rhabditidae</taxon>
        <taxon>Peloderinae</taxon>
        <taxon>Caenorhabditis</taxon>
    </lineage>
</organism>
<name>A0A2G5U3E8_9PELO</name>
<evidence type="ECO:0000313" key="2">
    <source>
        <dbReference type="Proteomes" id="UP000230233"/>
    </source>
</evidence>
<comment type="caution">
    <text evidence="1">The sequence shown here is derived from an EMBL/GenBank/DDBJ whole genome shotgun (WGS) entry which is preliminary data.</text>
</comment>